<accession>A0A3P3DHN2</accession>
<name>A0A3P3DHN2_9RHOB</name>
<organism evidence="3 4">
    <name type="scientific">Falsigemmobacter faecalis</name>
    <dbReference type="NCBI Taxonomy" id="2488730"/>
    <lineage>
        <taxon>Bacteria</taxon>
        <taxon>Pseudomonadati</taxon>
        <taxon>Pseudomonadota</taxon>
        <taxon>Alphaproteobacteria</taxon>
        <taxon>Rhodobacterales</taxon>
        <taxon>Paracoccaceae</taxon>
        <taxon>Falsigemmobacter</taxon>
    </lineage>
</organism>
<gene>
    <name evidence="3" type="ORF">EG244_15745</name>
</gene>
<dbReference type="InterPro" id="IPR001387">
    <property type="entry name" value="Cro/C1-type_HTH"/>
</dbReference>
<reference evidence="3 4" key="1">
    <citation type="submission" date="2018-11" db="EMBL/GenBank/DDBJ databases">
        <title>Gemmobacter sp. nov., YIM 102744-1 draft genome.</title>
        <authorList>
            <person name="Li G."/>
            <person name="Jiang Y."/>
        </authorList>
    </citation>
    <scope>NUCLEOTIDE SEQUENCE [LARGE SCALE GENOMIC DNA]</scope>
    <source>
        <strain evidence="3 4">YIM 102744-1</strain>
    </source>
</reference>
<evidence type="ECO:0000259" key="2">
    <source>
        <dbReference type="PROSITE" id="PS50943"/>
    </source>
</evidence>
<dbReference type="CDD" id="cd00093">
    <property type="entry name" value="HTH_XRE"/>
    <property type="match status" value="1"/>
</dbReference>
<dbReference type="Pfam" id="PF01381">
    <property type="entry name" value="HTH_3"/>
    <property type="match status" value="1"/>
</dbReference>
<sequence length="198" mass="21854">MAFVLQNLSDRLKQARLAKGLSQRELSEITGLVQAQISRIEAGTVDPRLSTLTTLAHALDLELELVPRKALPAVKSLSRQISGAHSELNGRQAKLRRRLEETLRDLQRRFPEVPLNQRLRKALSELAQQGGAATAVDALQRAGRALKKVEDAGQLHEAFEKALHELEKAAKSDRVMPEGADPDHKPRAAWTLDGEDDA</sequence>
<feature type="domain" description="HTH cro/C1-type" evidence="2">
    <location>
        <begin position="12"/>
        <end position="66"/>
    </location>
</feature>
<evidence type="ECO:0000313" key="4">
    <source>
        <dbReference type="Proteomes" id="UP000282125"/>
    </source>
</evidence>
<evidence type="ECO:0000313" key="3">
    <source>
        <dbReference type="EMBL" id="RRH72078.1"/>
    </source>
</evidence>
<dbReference type="RefSeq" id="WP_124966135.1">
    <property type="nucleotide sequence ID" value="NZ_RRAZ01000027.1"/>
</dbReference>
<dbReference type="Gene3D" id="1.10.260.40">
    <property type="entry name" value="lambda repressor-like DNA-binding domains"/>
    <property type="match status" value="1"/>
</dbReference>
<dbReference type="EMBL" id="RRAZ01000027">
    <property type="protein sequence ID" value="RRH72078.1"/>
    <property type="molecule type" value="Genomic_DNA"/>
</dbReference>
<proteinExistence type="predicted"/>
<dbReference type="SUPFAM" id="SSF47413">
    <property type="entry name" value="lambda repressor-like DNA-binding domains"/>
    <property type="match status" value="1"/>
</dbReference>
<dbReference type="SMART" id="SM00530">
    <property type="entry name" value="HTH_XRE"/>
    <property type="match status" value="1"/>
</dbReference>
<dbReference type="GO" id="GO:0003677">
    <property type="term" value="F:DNA binding"/>
    <property type="evidence" value="ECO:0007669"/>
    <property type="project" value="InterPro"/>
</dbReference>
<comment type="caution">
    <text evidence="3">The sequence shown here is derived from an EMBL/GenBank/DDBJ whole genome shotgun (WGS) entry which is preliminary data.</text>
</comment>
<feature type="compositionally biased region" description="Basic and acidic residues" evidence="1">
    <location>
        <begin position="169"/>
        <end position="186"/>
    </location>
</feature>
<dbReference type="InterPro" id="IPR010982">
    <property type="entry name" value="Lambda_DNA-bd_dom_sf"/>
</dbReference>
<dbReference type="Proteomes" id="UP000282125">
    <property type="component" value="Unassembled WGS sequence"/>
</dbReference>
<dbReference type="AlphaFoldDB" id="A0A3P3DHN2"/>
<evidence type="ECO:0000256" key="1">
    <source>
        <dbReference type="SAM" id="MobiDB-lite"/>
    </source>
</evidence>
<dbReference type="PROSITE" id="PS50943">
    <property type="entry name" value="HTH_CROC1"/>
    <property type="match status" value="1"/>
</dbReference>
<keyword evidence="4" id="KW-1185">Reference proteome</keyword>
<feature type="region of interest" description="Disordered" evidence="1">
    <location>
        <begin position="169"/>
        <end position="198"/>
    </location>
</feature>
<dbReference type="OrthoDB" id="6386497at2"/>
<protein>
    <submittedName>
        <fullName evidence="3">XRE family transcriptional regulator</fullName>
    </submittedName>
</protein>